<proteinExistence type="predicted"/>
<keyword evidence="4 6" id="KW-1133">Transmembrane helix</keyword>
<dbReference type="Pfam" id="PF02588">
    <property type="entry name" value="YitT_membrane"/>
    <property type="match status" value="1"/>
</dbReference>
<keyword evidence="2" id="KW-1003">Cell membrane</keyword>
<evidence type="ECO:0000313" key="8">
    <source>
        <dbReference type="EMBL" id="UQK58532.1"/>
    </source>
</evidence>
<dbReference type="Proteomes" id="UP000831151">
    <property type="component" value="Chromosome"/>
</dbReference>
<organism evidence="8 9">
    <name type="scientific">Fenollaria massiliensis</name>
    <dbReference type="NCBI Taxonomy" id="938288"/>
    <lineage>
        <taxon>Bacteria</taxon>
        <taxon>Bacillati</taxon>
        <taxon>Bacillota</taxon>
        <taxon>Clostridia</taxon>
        <taxon>Eubacteriales</taxon>
        <taxon>Fenollaria</taxon>
    </lineage>
</organism>
<dbReference type="InterPro" id="IPR051461">
    <property type="entry name" value="UPF0750_membrane"/>
</dbReference>
<dbReference type="InterPro" id="IPR015867">
    <property type="entry name" value="N-reg_PII/ATP_PRibTrfase_C"/>
</dbReference>
<evidence type="ECO:0000313" key="9">
    <source>
        <dbReference type="Proteomes" id="UP000831151"/>
    </source>
</evidence>
<dbReference type="PIRSF" id="PIRSF006483">
    <property type="entry name" value="Membrane_protein_YitT"/>
    <property type="match status" value="1"/>
</dbReference>
<evidence type="ECO:0000256" key="4">
    <source>
        <dbReference type="ARBA" id="ARBA00022989"/>
    </source>
</evidence>
<feature type="transmembrane region" description="Helical" evidence="6">
    <location>
        <begin position="149"/>
        <end position="168"/>
    </location>
</feature>
<keyword evidence="9" id="KW-1185">Reference proteome</keyword>
<sequence>MNAKLKSNLLIVLGAFMVAIAVYFFLTPTNMTIGGATGIAIVLSYLLHLPMSYVLFATNIVLFALGFLFIGNKFGVKTVLTSLGISLIIFILEKIVPLDGPIIDDLLLQMIIAVIVSAVGMAIILNQYASIGGTDILSKIINKFTGLDLGKGVLLCDLVITLFVGIVFGLKIGLYSLLGIIMNGLIIDFTIDGLNTSKNIIINTEKPELVKDYIVKELNHSANLYKAVGAYTGIERTVIMTVCSRRDYLLLKRFIEKNAPNSFLVVMNASEVYGFRWRNISD</sequence>
<feature type="domain" description="DUF2179" evidence="7">
    <location>
        <begin position="221"/>
        <end position="274"/>
    </location>
</feature>
<dbReference type="EMBL" id="CP096649">
    <property type="protein sequence ID" value="UQK58532.1"/>
    <property type="molecule type" value="Genomic_DNA"/>
</dbReference>
<feature type="transmembrane region" description="Helical" evidence="6">
    <location>
        <begin position="108"/>
        <end position="128"/>
    </location>
</feature>
<dbReference type="KEGG" id="fms:M1R53_04645"/>
<accession>A0A9E7DIM8</accession>
<comment type="subcellular location">
    <subcellularLocation>
        <location evidence="1">Cell membrane</location>
        <topology evidence="1">Multi-pass membrane protein</topology>
    </subcellularLocation>
</comment>
<feature type="transmembrane region" description="Helical" evidence="6">
    <location>
        <begin position="46"/>
        <end position="71"/>
    </location>
</feature>
<evidence type="ECO:0000256" key="2">
    <source>
        <dbReference type="ARBA" id="ARBA00022475"/>
    </source>
</evidence>
<dbReference type="InterPro" id="IPR003740">
    <property type="entry name" value="YitT"/>
</dbReference>
<dbReference type="InterPro" id="IPR019264">
    <property type="entry name" value="DUF2179"/>
</dbReference>
<name>A0A9E7DIM8_9FIRM</name>
<dbReference type="CDD" id="cd16380">
    <property type="entry name" value="YitT_C"/>
    <property type="match status" value="1"/>
</dbReference>
<dbReference type="GO" id="GO:0005886">
    <property type="term" value="C:plasma membrane"/>
    <property type="evidence" value="ECO:0007669"/>
    <property type="project" value="UniProtKB-SubCell"/>
</dbReference>
<dbReference type="Gene3D" id="3.30.70.120">
    <property type="match status" value="1"/>
</dbReference>
<reference evidence="8" key="1">
    <citation type="submission" date="2022-04" db="EMBL/GenBank/DDBJ databases">
        <title>Complete genome sequences of Ezakiella coagulans and Fenollaria massiliensis.</title>
        <authorList>
            <person name="France M.T."/>
            <person name="Clifford J."/>
            <person name="Narina S."/>
            <person name="Rutt L."/>
            <person name="Ravel J."/>
        </authorList>
    </citation>
    <scope>NUCLEOTIDE SEQUENCE</scope>
    <source>
        <strain evidence="8">C0061C2</strain>
    </source>
</reference>
<dbReference type="PANTHER" id="PTHR33545:SF9">
    <property type="entry name" value="UPF0750 MEMBRANE PROTEIN YITE"/>
    <property type="match status" value="1"/>
</dbReference>
<evidence type="ECO:0000259" key="7">
    <source>
        <dbReference type="Pfam" id="PF10035"/>
    </source>
</evidence>
<keyword evidence="3 6" id="KW-0812">Transmembrane</keyword>
<evidence type="ECO:0000256" key="5">
    <source>
        <dbReference type="ARBA" id="ARBA00023136"/>
    </source>
</evidence>
<feature type="transmembrane region" description="Helical" evidence="6">
    <location>
        <begin position="7"/>
        <end position="26"/>
    </location>
</feature>
<keyword evidence="5 6" id="KW-0472">Membrane</keyword>
<feature type="transmembrane region" description="Helical" evidence="6">
    <location>
        <begin position="78"/>
        <end position="96"/>
    </location>
</feature>
<protein>
    <submittedName>
        <fullName evidence="8">YitT family protein</fullName>
    </submittedName>
</protein>
<evidence type="ECO:0000256" key="1">
    <source>
        <dbReference type="ARBA" id="ARBA00004651"/>
    </source>
</evidence>
<dbReference type="Pfam" id="PF10035">
    <property type="entry name" value="DUF2179"/>
    <property type="match status" value="1"/>
</dbReference>
<dbReference type="PANTHER" id="PTHR33545">
    <property type="entry name" value="UPF0750 MEMBRANE PROTEIN YITT-RELATED"/>
    <property type="match status" value="1"/>
</dbReference>
<dbReference type="AlphaFoldDB" id="A0A9E7DIM8"/>
<evidence type="ECO:0000256" key="3">
    <source>
        <dbReference type="ARBA" id="ARBA00022692"/>
    </source>
</evidence>
<evidence type="ECO:0000256" key="6">
    <source>
        <dbReference type="SAM" id="Phobius"/>
    </source>
</evidence>
<gene>
    <name evidence="8" type="ORF">M1R53_04645</name>
</gene>
<dbReference type="RefSeq" id="WP_249242147.1">
    <property type="nucleotide sequence ID" value="NZ_CP096649.1"/>
</dbReference>